<dbReference type="GO" id="GO:0004601">
    <property type="term" value="F:peroxidase activity"/>
    <property type="evidence" value="ECO:0007669"/>
    <property type="project" value="UniProtKB-KW"/>
</dbReference>
<dbReference type="InterPro" id="IPR000889">
    <property type="entry name" value="Glutathione_peroxidase"/>
</dbReference>
<keyword evidence="2 4" id="KW-0575">Peroxidase</keyword>
<evidence type="ECO:0000313" key="6">
    <source>
        <dbReference type="Proteomes" id="UP001596108"/>
    </source>
</evidence>
<dbReference type="CDD" id="cd00340">
    <property type="entry name" value="GSH_Peroxidase"/>
    <property type="match status" value="1"/>
</dbReference>
<sequence length="181" mass="20694">MSIYDFQANAIGGELVNLSVYRGKVLLIVNTASRCSYSRQFADLQRLYESYREQGLEILGFPCNQFNAKEPGGNSEVRQYCESTFGVTFPLFEKIEVRGSDAHPLYQYLTRQAPFQGFDTGTVNGKWMNDFLKDKYPDIYEGDGIKWNFSKFLIDRSGHVKARFETTAEIVEIEPVAKLLL</sequence>
<gene>
    <name evidence="5" type="ORF">ACFPQ4_05020</name>
</gene>
<protein>
    <recommendedName>
        <fullName evidence="4">Glutathione peroxidase</fullName>
    </recommendedName>
</protein>
<dbReference type="PANTHER" id="PTHR11592:SF78">
    <property type="entry name" value="GLUTATHIONE PEROXIDASE"/>
    <property type="match status" value="1"/>
</dbReference>
<reference evidence="6" key="1">
    <citation type="journal article" date="2019" name="Int. J. Syst. Evol. Microbiol.">
        <title>The Global Catalogue of Microorganisms (GCM) 10K type strain sequencing project: providing services to taxonomists for standard genome sequencing and annotation.</title>
        <authorList>
            <consortium name="The Broad Institute Genomics Platform"/>
            <consortium name="The Broad Institute Genome Sequencing Center for Infectious Disease"/>
            <person name="Wu L."/>
            <person name="Ma J."/>
        </authorList>
    </citation>
    <scope>NUCLEOTIDE SEQUENCE [LARGE SCALE GENOMIC DNA]</scope>
    <source>
        <strain evidence="6">CGMCC 1.18578</strain>
    </source>
</reference>
<keyword evidence="6" id="KW-1185">Reference proteome</keyword>
<dbReference type="PANTHER" id="PTHR11592">
    <property type="entry name" value="GLUTATHIONE PEROXIDASE"/>
    <property type="match status" value="1"/>
</dbReference>
<evidence type="ECO:0000313" key="5">
    <source>
        <dbReference type="EMBL" id="MFC5528817.1"/>
    </source>
</evidence>
<evidence type="ECO:0000256" key="2">
    <source>
        <dbReference type="ARBA" id="ARBA00022559"/>
    </source>
</evidence>
<evidence type="ECO:0000256" key="4">
    <source>
        <dbReference type="RuleBase" id="RU000499"/>
    </source>
</evidence>
<evidence type="ECO:0000256" key="1">
    <source>
        <dbReference type="ARBA" id="ARBA00006926"/>
    </source>
</evidence>
<dbReference type="SUPFAM" id="SSF52833">
    <property type="entry name" value="Thioredoxin-like"/>
    <property type="match status" value="1"/>
</dbReference>
<evidence type="ECO:0000256" key="3">
    <source>
        <dbReference type="ARBA" id="ARBA00023002"/>
    </source>
</evidence>
<proteinExistence type="inferred from homology"/>
<dbReference type="PRINTS" id="PR01011">
    <property type="entry name" value="GLUTPROXDASE"/>
</dbReference>
<dbReference type="EMBL" id="JBHSNC010000013">
    <property type="protein sequence ID" value="MFC5528817.1"/>
    <property type="molecule type" value="Genomic_DNA"/>
</dbReference>
<keyword evidence="3 4" id="KW-0560">Oxidoreductase</keyword>
<dbReference type="Pfam" id="PF00255">
    <property type="entry name" value="GSHPx"/>
    <property type="match status" value="1"/>
</dbReference>
<dbReference type="Gene3D" id="3.40.30.10">
    <property type="entry name" value="Glutaredoxin"/>
    <property type="match status" value="1"/>
</dbReference>
<comment type="caution">
    <text evidence="5">The sequence shown here is derived from an EMBL/GenBank/DDBJ whole genome shotgun (WGS) entry which is preliminary data.</text>
</comment>
<dbReference type="PIRSF" id="PIRSF000303">
    <property type="entry name" value="Glutathion_perox"/>
    <property type="match status" value="1"/>
</dbReference>
<dbReference type="InterPro" id="IPR029760">
    <property type="entry name" value="GPX_CS"/>
</dbReference>
<dbReference type="RefSeq" id="WP_378110683.1">
    <property type="nucleotide sequence ID" value="NZ_JBHSNC010000013.1"/>
</dbReference>
<comment type="similarity">
    <text evidence="1 4">Belongs to the glutathione peroxidase family.</text>
</comment>
<dbReference type="Proteomes" id="UP001596108">
    <property type="component" value="Unassembled WGS sequence"/>
</dbReference>
<dbReference type="PROSITE" id="PS51355">
    <property type="entry name" value="GLUTATHIONE_PEROXID_3"/>
    <property type="match status" value="1"/>
</dbReference>
<name>A0ABW0QXS1_9BACL</name>
<organism evidence="5 6">
    <name type="scientific">Cohnella yongneupensis</name>
    <dbReference type="NCBI Taxonomy" id="425006"/>
    <lineage>
        <taxon>Bacteria</taxon>
        <taxon>Bacillati</taxon>
        <taxon>Bacillota</taxon>
        <taxon>Bacilli</taxon>
        <taxon>Bacillales</taxon>
        <taxon>Paenibacillaceae</taxon>
        <taxon>Cohnella</taxon>
    </lineage>
</organism>
<dbReference type="PROSITE" id="PS00763">
    <property type="entry name" value="GLUTATHIONE_PEROXID_2"/>
    <property type="match status" value="1"/>
</dbReference>
<dbReference type="InterPro" id="IPR036249">
    <property type="entry name" value="Thioredoxin-like_sf"/>
</dbReference>
<accession>A0ABW0QXS1</accession>